<evidence type="ECO:0000256" key="1">
    <source>
        <dbReference type="ARBA" id="ARBA00004606"/>
    </source>
</evidence>
<keyword evidence="11" id="KW-0472">Membrane</keyword>
<evidence type="ECO:0000256" key="3">
    <source>
        <dbReference type="ARBA" id="ARBA00006462"/>
    </source>
</evidence>
<organism evidence="14 15">
    <name type="scientific">Aspergillus tanneri</name>
    <dbReference type="NCBI Taxonomy" id="1220188"/>
    <lineage>
        <taxon>Eukaryota</taxon>
        <taxon>Fungi</taxon>
        <taxon>Dikarya</taxon>
        <taxon>Ascomycota</taxon>
        <taxon>Pezizomycotina</taxon>
        <taxon>Eurotiomycetes</taxon>
        <taxon>Eurotiomycetidae</taxon>
        <taxon>Eurotiales</taxon>
        <taxon>Aspergillaceae</taxon>
        <taxon>Aspergillus</taxon>
        <taxon>Aspergillus subgen. Circumdati</taxon>
    </lineage>
</organism>
<comment type="similarity">
    <text evidence="3">Belongs to the glycosyltransferase 31 family. Beta3-Gal-T subfamily.</text>
</comment>
<comment type="caution">
    <text evidence="14">The sequence shown here is derived from an EMBL/GenBank/DDBJ whole genome shotgun (WGS) entry which is preliminary data.</text>
</comment>
<accession>A0A5M9MUJ2</accession>
<gene>
    <name evidence="14" type="ORF">ATNIH1004_004890</name>
</gene>
<evidence type="ECO:0000313" key="15">
    <source>
        <dbReference type="Proteomes" id="UP000324241"/>
    </source>
</evidence>
<feature type="compositionally biased region" description="Polar residues" evidence="12">
    <location>
        <begin position="139"/>
        <end position="153"/>
    </location>
</feature>
<keyword evidence="9" id="KW-0735">Signal-anchor</keyword>
<reference evidence="14 15" key="1">
    <citation type="submission" date="2019-08" db="EMBL/GenBank/DDBJ databases">
        <title>The genome sequence of a newly discovered highly antifungal drug resistant Aspergillus species, Aspergillus tanneri NIH 1004.</title>
        <authorList>
            <person name="Mounaud S."/>
            <person name="Singh I."/>
            <person name="Joardar V."/>
            <person name="Pakala S."/>
            <person name="Pakala S."/>
            <person name="Venepally P."/>
            <person name="Chung J.K."/>
            <person name="Losada L."/>
            <person name="Nierman W.C."/>
        </authorList>
    </citation>
    <scope>NUCLEOTIDE SEQUENCE [LARGE SCALE GENOMIC DNA]</scope>
    <source>
        <strain evidence="14 15">NIH1004</strain>
    </source>
</reference>
<dbReference type="InterPro" id="IPR026050">
    <property type="entry name" value="C1GALT1/C1GALT1_chp1"/>
</dbReference>
<name>A0A5M9MUJ2_9EURO</name>
<evidence type="ECO:0000256" key="10">
    <source>
        <dbReference type="ARBA" id="ARBA00022989"/>
    </source>
</evidence>
<dbReference type="Pfam" id="PF02434">
    <property type="entry name" value="Fringe"/>
    <property type="match status" value="1"/>
</dbReference>
<dbReference type="GO" id="GO:0016263">
    <property type="term" value="F:glycoprotein-N-acetylgalactosamine 3-beta-galactosyltransferase activity"/>
    <property type="evidence" value="ECO:0007669"/>
    <property type="project" value="UniProtKB-EC"/>
</dbReference>
<evidence type="ECO:0000256" key="12">
    <source>
        <dbReference type="SAM" id="MobiDB-lite"/>
    </source>
</evidence>
<evidence type="ECO:0000256" key="11">
    <source>
        <dbReference type="ARBA" id="ARBA00023136"/>
    </source>
</evidence>
<dbReference type="Gene3D" id="3.90.550.50">
    <property type="match status" value="1"/>
</dbReference>
<dbReference type="PANTHER" id="PTHR23033">
    <property type="entry name" value="BETA1,3-GALACTOSYLTRANSFERASE"/>
    <property type="match status" value="1"/>
</dbReference>
<dbReference type="GeneID" id="54327592"/>
<dbReference type="PANTHER" id="PTHR23033:SF47">
    <property type="entry name" value="APPLE DOMAIN-CONTAINING PROTEIN-RELATED"/>
    <property type="match status" value="1"/>
</dbReference>
<proteinExistence type="inferred from homology"/>
<evidence type="ECO:0000256" key="4">
    <source>
        <dbReference type="ARBA" id="ARBA00012557"/>
    </source>
</evidence>
<keyword evidence="7" id="KW-0812">Transmembrane</keyword>
<dbReference type="Proteomes" id="UP000324241">
    <property type="component" value="Unassembled WGS sequence"/>
</dbReference>
<evidence type="ECO:0000256" key="7">
    <source>
        <dbReference type="ARBA" id="ARBA00022692"/>
    </source>
</evidence>
<keyword evidence="10" id="KW-1133">Transmembrane helix</keyword>
<dbReference type="EMBL" id="QUQM01000003">
    <property type="protein sequence ID" value="KAA8649000.1"/>
    <property type="molecule type" value="Genomic_DNA"/>
</dbReference>
<evidence type="ECO:0000313" key="14">
    <source>
        <dbReference type="EMBL" id="KAA8649000.1"/>
    </source>
</evidence>
<comment type="subcellular location">
    <subcellularLocation>
        <location evidence="1">Membrane</location>
        <topology evidence="1">Single-pass type II membrane protein</topology>
    </subcellularLocation>
</comment>
<evidence type="ECO:0000256" key="6">
    <source>
        <dbReference type="ARBA" id="ARBA00022679"/>
    </source>
</evidence>
<keyword evidence="6" id="KW-0808">Transferase</keyword>
<dbReference type="EC" id="2.4.1.122" evidence="4"/>
<sequence>MISFRSRTKAALLISPVLSLLLLCYIFWPGSSTILGRVIIPHAHKPPTHSSKNSCPELPGIADVQVVLKTGATEAMHKVPIHFNTTLRCIPHFVLFSDFEEDIGGFHLRDVLRNVNESIKQTVADFNLYNRLREGGRSALTTDDMNDDPSTPNGKPENPGWILDKWKFLPMIDETLRIRDDAKWYIFMEADTYLVWPNLMAWLERFDSRKPYYMGSAVQIGDDVFAHGGSGFVLSNIAMRKVSEYRAARIAEWDAFTNGHWAGDGVLGKALKDAGVNLLRSSSMLQGATPWTFGYLAPGKDKGSWCTPAVSYHHMAPSEIQKMWLFERGWSLQGKNSTLLHSDVFEELIKPRLNKTQDNWDNLSADETKHVAVFLSGGKVSDLAFSQIRRDQGWGNLGLDP</sequence>
<keyword evidence="8" id="KW-0547">Nucleotide-binding</keyword>
<evidence type="ECO:0000259" key="13">
    <source>
        <dbReference type="Pfam" id="PF02434"/>
    </source>
</evidence>
<evidence type="ECO:0000256" key="9">
    <source>
        <dbReference type="ARBA" id="ARBA00022968"/>
    </source>
</evidence>
<dbReference type="VEuPathDB" id="FungiDB:EYZ11_000775"/>
<evidence type="ECO:0000256" key="2">
    <source>
        <dbReference type="ARBA" id="ARBA00004922"/>
    </source>
</evidence>
<dbReference type="InterPro" id="IPR003378">
    <property type="entry name" value="Fringe-like_glycosylTrfase"/>
</dbReference>
<dbReference type="RefSeq" id="XP_033428361.1">
    <property type="nucleotide sequence ID" value="XM_033569555.1"/>
</dbReference>
<evidence type="ECO:0000256" key="5">
    <source>
        <dbReference type="ARBA" id="ARBA00022676"/>
    </source>
</evidence>
<feature type="region of interest" description="Disordered" evidence="12">
    <location>
        <begin position="139"/>
        <end position="158"/>
    </location>
</feature>
<feature type="domain" description="Fringe-like glycosyltransferase" evidence="13">
    <location>
        <begin position="177"/>
        <end position="244"/>
    </location>
</feature>
<comment type="pathway">
    <text evidence="2">Protein modification; protein glycosylation.</text>
</comment>
<evidence type="ECO:0000256" key="8">
    <source>
        <dbReference type="ARBA" id="ARBA00022741"/>
    </source>
</evidence>
<keyword evidence="5" id="KW-0328">Glycosyltransferase</keyword>
<dbReference type="OrthoDB" id="414175at2759"/>
<dbReference type="GO" id="GO:0016020">
    <property type="term" value="C:membrane"/>
    <property type="evidence" value="ECO:0007669"/>
    <property type="project" value="UniProtKB-SubCell"/>
</dbReference>
<protein>
    <recommendedName>
        <fullName evidence="4">N-acetylgalactosaminide beta-1,3-galactosyltransferase</fullName>
        <ecNumber evidence="4">2.4.1.122</ecNumber>
    </recommendedName>
</protein>
<dbReference type="GO" id="GO:0000166">
    <property type="term" value="F:nucleotide binding"/>
    <property type="evidence" value="ECO:0007669"/>
    <property type="project" value="UniProtKB-KW"/>
</dbReference>
<dbReference type="AlphaFoldDB" id="A0A5M9MUJ2"/>